<evidence type="ECO:0000313" key="1">
    <source>
        <dbReference type="EMBL" id="SVD13245.1"/>
    </source>
</evidence>
<evidence type="ECO:0008006" key="2">
    <source>
        <dbReference type="Google" id="ProtNLM"/>
    </source>
</evidence>
<dbReference type="Pfam" id="PF07366">
    <property type="entry name" value="SnoaL"/>
    <property type="match status" value="1"/>
</dbReference>
<dbReference type="SUPFAM" id="SSF54427">
    <property type="entry name" value="NTF2-like"/>
    <property type="match status" value="1"/>
</dbReference>
<dbReference type="EMBL" id="UINC01131499">
    <property type="protein sequence ID" value="SVD13245.1"/>
    <property type="molecule type" value="Genomic_DNA"/>
</dbReference>
<reference evidence="1" key="1">
    <citation type="submission" date="2018-05" db="EMBL/GenBank/DDBJ databases">
        <authorList>
            <person name="Lanie J.A."/>
            <person name="Ng W.-L."/>
            <person name="Kazmierczak K.M."/>
            <person name="Andrzejewski T.M."/>
            <person name="Davidsen T.M."/>
            <person name="Wayne K.J."/>
            <person name="Tettelin H."/>
            <person name="Glass J.I."/>
            <person name="Rusch D."/>
            <person name="Podicherti R."/>
            <person name="Tsui H.-C.T."/>
            <person name="Winkler M.E."/>
        </authorList>
    </citation>
    <scope>NUCLEOTIDE SEQUENCE</scope>
</reference>
<proteinExistence type="predicted"/>
<dbReference type="Gene3D" id="3.10.450.50">
    <property type="match status" value="1"/>
</dbReference>
<dbReference type="InterPro" id="IPR009959">
    <property type="entry name" value="Cyclase_SnoaL-like"/>
</dbReference>
<gene>
    <name evidence="1" type="ORF">METZ01_LOCUS366099</name>
</gene>
<dbReference type="PANTHER" id="PTHR38436:SF1">
    <property type="entry name" value="ESTER CYCLASE"/>
    <property type="match status" value="1"/>
</dbReference>
<dbReference type="GO" id="GO:0030638">
    <property type="term" value="P:polyketide metabolic process"/>
    <property type="evidence" value="ECO:0007669"/>
    <property type="project" value="InterPro"/>
</dbReference>
<dbReference type="InterPro" id="IPR032710">
    <property type="entry name" value="NTF2-like_dom_sf"/>
</dbReference>
<dbReference type="AlphaFoldDB" id="A0A382SUV1"/>
<accession>A0A382SUV1</accession>
<organism evidence="1">
    <name type="scientific">marine metagenome</name>
    <dbReference type="NCBI Taxonomy" id="408172"/>
    <lineage>
        <taxon>unclassified sequences</taxon>
        <taxon>metagenomes</taxon>
        <taxon>ecological metagenomes</taxon>
    </lineage>
</organism>
<name>A0A382SUV1_9ZZZZ</name>
<sequence length="139" mass="15270">MATGETVHKEMLDAFNRRDFEAYRPLLHDDYTYTGGDGVEIVGPDAGVEVARGYATAIPDGRAEITMTCAQGDTAVCEFRVTGTHGGDLMGVAPTGKSLDLLVCNVIELRDGKVYREREYLDSLEMWVQLGVLRRPGQE</sequence>
<dbReference type="PANTHER" id="PTHR38436">
    <property type="entry name" value="POLYKETIDE CYCLASE SNOAL-LIKE DOMAIN"/>
    <property type="match status" value="1"/>
</dbReference>
<protein>
    <recommendedName>
        <fullName evidence="2">SnoaL-like domain-containing protein</fullName>
    </recommendedName>
</protein>